<proteinExistence type="predicted"/>
<dbReference type="Proteomes" id="UP000504633">
    <property type="component" value="Unplaced"/>
</dbReference>
<accession>A0A6J1LLP9</accession>
<dbReference type="KEGG" id="dhe:111597179"/>
<dbReference type="RefSeq" id="XP_023167514.1">
    <property type="nucleotide sequence ID" value="XM_023311746.2"/>
</dbReference>
<dbReference type="OrthoDB" id="7870399at2759"/>
<gene>
    <name evidence="2 3" type="primary">LOC111597179</name>
</gene>
<name>A0A6J1LLP9_DROHY</name>
<evidence type="ECO:0000313" key="1">
    <source>
        <dbReference type="Proteomes" id="UP000504633"/>
    </source>
</evidence>
<protein>
    <submittedName>
        <fullName evidence="2 3">Uncharacterized protein LOC111597179</fullName>
    </submittedName>
</protein>
<dbReference type="AlphaFoldDB" id="A0A6J1LLP9"/>
<organism evidence="1 2">
    <name type="scientific">Drosophila hydei</name>
    <name type="common">Fruit fly</name>
    <dbReference type="NCBI Taxonomy" id="7224"/>
    <lineage>
        <taxon>Eukaryota</taxon>
        <taxon>Metazoa</taxon>
        <taxon>Ecdysozoa</taxon>
        <taxon>Arthropoda</taxon>
        <taxon>Hexapoda</taxon>
        <taxon>Insecta</taxon>
        <taxon>Pterygota</taxon>
        <taxon>Neoptera</taxon>
        <taxon>Endopterygota</taxon>
        <taxon>Diptera</taxon>
        <taxon>Brachycera</taxon>
        <taxon>Muscomorpha</taxon>
        <taxon>Ephydroidea</taxon>
        <taxon>Drosophilidae</taxon>
        <taxon>Drosophila</taxon>
    </lineage>
</organism>
<dbReference type="GeneID" id="111597179"/>
<evidence type="ECO:0000313" key="3">
    <source>
        <dbReference type="RefSeq" id="XP_023167523.1"/>
    </source>
</evidence>
<sequence length="122" mass="13356">MAPFSICSKCKARTRKVIKDPVTLKDIYLCPKCCKAKNEAQNIENEQNKAALLCSQQQEQPARELAKPMPQPKLVAPPKLPLAAATAATVNSYTRKCTPPVMQTVLIKGRKYIAITATASDN</sequence>
<reference evidence="2 3" key="1">
    <citation type="submission" date="2025-04" db="UniProtKB">
        <authorList>
            <consortium name="RefSeq"/>
        </authorList>
    </citation>
    <scope>IDENTIFICATION</scope>
    <source>
        <strain evidence="2 3">15085-1641.00</strain>
        <tissue evidence="2 3">Whole body</tissue>
    </source>
</reference>
<dbReference type="RefSeq" id="XP_023167523.1">
    <property type="nucleotide sequence ID" value="XM_023311755.2"/>
</dbReference>
<evidence type="ECO:0000313" key="2">
    <source>
        <dbReference type="RefSeq" id="XP_023167514.1"/>
    </source>
</evidence>
<dbReference type="OMA" id="CCKAKNE"/>
<keyword evidence="1" id="KW-1185">Reference proteome</keyword>